<feature type="compositionally biased region" description="Polar residues" evidence="1">
    <location>
        <begin position="1"/>
        <end position="15"/>
    </location>
</feature>
<dbReference type="AlphaFoldDB" id="A0AAJ2TKR9"/>
<feature type="compositionally biased region" description="Pro residues" evidence="1">
    <location>
        <begin position="20"/>
        <end position="29"/>
    </location>
</feature>
<accession>A0AAJ2TKR9</accession>
<sequence>MSNGKSQYNGQNGNGYQPLPCAPTPPPGPEVGSPTLADVQPGGRVRLGGLLPEDVAQALAAVNEVANDARHAGNYRVANALVTARVTLSKQLLALSAQSSPGGQGVGVSISDDDRAVLQRLQDALPTAGINGWAKGVEVLERLLRDSLAARQPAGEPARLPSHTVDGELSVASAIDQVLELFPTSGRAALQTLAGLLTHPTIYRYVAPPAQAMDLAPAPVAIPDTPGVRDILGRPNFWCSPWANILRRRGDVIPCKAEEEQAAVILFMLNHYLAHGEGWAEAAEAELQSIRYQVVRNG</sequence>
<comment type="caution">
    <text evidence="2">The sequence shown here is derived from an EMBL/GenBank/DDBJ whole genome shotgun (WGS) entry which is preliminary data.</text>
</comment>
<proteinExistence type="predicted"/>
<reference evidence="2" key="1">
    <citation type="submission" date="2023-12" db="EMBL/GenBank/DDBJ databases">
        <title>'Antibacterial potential of Stenotrophomonas maltophilia cystic fibrosis isolates' (manuscript under preparation).</title>
        <authorList>
            <person name="Crisan C.V."/>
            <person name="Pettis M."/>
            <person name="Goldberg J.B."/>
        </authorList>
    </citation>
    <scope>NUCLEOTIDE SEQUENCE</scope>
    <source>
        <strain evidence="2">CCV129</strain>
    </source>
</reference>
<name>A0AAJ2TKR9_STEMA</name>
<organism evidence="2 3">
    <name type="scientific">Stenotrophomonas maltophilia</name>
    <name type="common">Pseudomonas maltophilia</name>
    <name type="synonym">Xanthomonas maltophilia</name>
    <dbReference type="NCBI Taxonomy" id="40324"/>
    <lineage>
        <taxon>Bacteria</taxon>
        <taxon>Pseudomonadati</taxon>
        <taxon>Pseudomonadota</taxon>
        <taxon>Gammaproteobacteria</taxon>
        <taxon>Lysobacterales</taxon>
        <taxon>Lysobacteraceae</taxon>
        <taxon>Stenotrophomonas</taxon>
        <taxon>Stenotrophomonas maltophilia group</taxon>
    </lineage>
</organism>
<gene>
    <name evidence="2" type="ORF">U4I38_06495</name>
</gene>
<feature type="region of interest" description="Disordered" evidence="1">
    <location>
        <begin position="1"/>
        <end position="39"/>
    </location>
</feature>
<evidence type="ECO:0000313" key="2">
    <source>
        <dbReference type="EMBL" id="MDZ5764123.1"/>
    </source>
</evidence>
<dbReference type="Proteomes" id="UP001288387">
    <property type="component" value="Unassembled WGS sequence"/>
</dbReference>
<evidence type="ECO:0000256" key="1">
    <source>
        <dbReference type="SAM" id="MobiDB-lite"/>
    </source>
</evidence>
<protein>
    <submittedName>
        <fullName evidence="2">Uncharacterized protein</fullName>
    </submittedName>
</protein>
<evidence type="ECO:0000313" key="3">
    <source>
        <dbReference type="Proteomes" id="UP001288387"/>
    </source>
</evidence>
<dbReference type="EMBL" id="JAXRVB010000005">
    <property type="protein sequence ID" value="MDZ5764123.1"/>
    <property type="molecule type" value="Genomic_DNA"/>
</dbReference>
<dbReference type="RefSeq" id="WP_322540436.1">
    <property type="nucleotide sequence ID" value="NZ_JAXRVB010000005.1"/>
</dbReference>